<accession>A0A9P4UYW5</accession>
<sequence>MVTARLWSDWLKRPALVITNVQSSHFTAPATFTSKLAPGQQVLALERLLLPFFARPFCKFPQRQPQTAPPFRFAEQALNSTAPFRSIQSRFRLRRLPTSGHCLCIADLAATLTAVVRWCFHSSLPRQIQRETTHNLNTATIMHAPLPLIPVPPSLFEIYGRGIVVAIFILLSFLLADSLKDRDPNDRGGAKHTKDNVGVSQADIANVVRKVLSKMVQPLLDAAKKRAISIKKKRIGVRMPRQLGTNPTVAREIGDLKIMVELISQELMYLTRLNLVPAPIDASTQVSPRKGEPGPRGRNNLHGTSNSEPSSSDSESDIIRKVLLRSKNKSKAKSSSSDSELKANSSSSDSELKANSSSFDSEFEAKREALWRGVHALGKVMFPDGYDSELDAKYHAELNAKPASPLFPVEKSESESSPSETESAKEREILKRVEKKFEDGDDSTSSSSDPELEHEVRLSLGLTGNDHFTAGERLRLGNFFNLPFGPRVLDPASPPSTDSDADDEKDDESDEGDEKNDEGDEKDDQKDEGDNKDDEKDEGGKDDDKDDDTDDSLYRDPSPPPPKPKTTEQTRAKSPKTSMAGLSFDFGPPMKR</sequence>
<reference evidence="2" key="1">
    <citation type="journal article" date="2020" name="Stud. Mycol.">
        <title>101 Dothideomycetes genomes: a test case for predicting lifestyles and emergence of pathogens.</title>
        <authorList>
            <person name="Haridas S."/>
            <person name="Albert R."/>
            <person name="Binder M."/>
            <person name="Bloem J."/>
            <person name="Labutti K."/>
            <person name="Salamov A."/>
            <person name="Andreopoulos B."/>
            <person name="Baker S."/>
            <person name="Barry K."/>
            <person name="Bills G."/>
            <person name="Bluhm B."/>
            <person name="Cannon C."/>
            <person name="Castanera R."/>
            <person name="Culley D."/>
            <person name="Daum C."/>
            <person name="Ezra D."/>
            <person name="Gonzalez J."/>
            <person name="Henrissat B."/>
            <person name="Kuo A."/>
            <person name="Liang C."/>
            <person name="Lipzen A."/>
            <person name="Lutzoni F."/>
            <person name="Magnuson J."/>
            <person name="Mondo S."/>
            <person name="Nolan M."/>
            <person name="Ohm R."/>
            <person name="Pangilinan J."/>
            <person name="Park H.-J."/>
            <person name="Ramirez L."/>
            <person name="Alfaro M."/>
            <person name="Sun H."/>
            <person name="Tritt A."/>
            <person name="Yoshinaga Y."/>
            <person name="Zwiers L.-H."/>
            <person name="Turgeon B."/>
            <person name="Goodwin S."/>
            <person name="Spatafora J."/>
            <person name="Crous P."/>
            <person name="Grigoriev I."/>
        </authorList>
    </citation>
    <scope>NUCLEOTIDE SEQUENCE</scope>
    <source>
        <strain evidence="2">CBS 125425</strain>
    </source>
</reference>
<dbReference type="Proteomes" id="UP000799444">
    <property type="component" value="Unassembled WGS sequence"/>
</dbReference>
<dbReference type="AlphaFoldDB" id="A0A9P4UYW5"/>
<feature type="region of interest" description="Disordered" evidence="1">
    <location>
        <begin position="480"/>
        <end position="592"/>
    </location>
</feature>
<evidence type="ECO:0000256" key="1">
    <source>
        <dbReference type="SAM" id="MobiDB-lite"/>
    </source>
</evidence>
<organism evidence="2 3">
    <name type="scientific">Polyplosphaeria fusca</name>
    <dbReference type="NCBI Taxonomy" id="682080"/>
    <lineage>
        <taxon>Eukaryota</taxon>
        <taxon>Fungi</taxon>
        <taxon>Dikarya</taxon>
        <taxon>Ascomycota</taxon>
        <taxon>Pezizomycotina</taxon>
        <taxon>Dothideomycetes</taxon>
        <taxon>Pleosporomycetidae</taxon>
        <taxon>Pleosporales</taxon>
        <taxon>Tetraplosphaeriaceae</taxon>
        <taxon>Polyplosphaeria</taxon>
    </lineage>
</organism>
<dbReference type="EMBL" id="ML996220">
    <property type="protein sequence ID" value="KAF2730348.1"/>
    <property type="molecule type" value="Genomic_DNA"/>
</dbReference>
<protein>
    <submittedName>
        <fullName evidence="2">Uncharacterized protein</fullName>
    </submittedName>
</protein>
<proteinExistence type="predicted"/>
<comment type="caution">
    <text evidence="2">The sequence shown here is derived from an EMBL/GenBank/DDBJ whole genome shotgun (WGS) entry which is preliminary data.</text>
</comment>
<keyword evidence="3" id="KW-1185">Reference proteome</keyword>
<evidence type="ECO:0000313" key="2">
    <source>
        <dbReference type="EMBL" id="KAF2730348.1"/>
    </source>
</evidence>
<feature type="region of interest" description="Disordered" evidence="1">
    <location>
        <begin position="283"/>
        <end position="358"/>
    </location>
</feature>
<feature type="compositionally biased region" description="Acidic residues" evidence="1">
    <location>
        <begin position="499"/>
        <end position="522"/>
    </location>
</feature>
<gene>
    <name evidence="2" type="ORF">EJ04DRAFT_47763</name>
</gene>
<feature type="compositionally biased region" description="Basic residues" evidence="1">
    <location>
        <begin position="322"/>
        <end position="332"/>
    </location>
</feature>
<evidence type="ECO:0000313" key="3">
    <source>
        <dbReference type="Proteomes" id="UP000799444"/>
    </source>
</evidence>
<feature type="compositionally biased region" description="Low complexity" evidence="1">
    <location>
        <begin position="333"/>
        <end position="358"/>
    </location>
</feature>
<feature type="compositionally biased region" description="Basic and acidic residues" evidence="1">
    <location>
        <begin position="422"/>
        <end position="438"/>
    </location>
</feature>
<feature type="region of interest" description="Disordered" evidence="1">
    <location>
        <begin position="402"/>
        <end position="465"/>
    </location>
</feature>
<name>A0A9P4UYW5_9PLEO</name>